<feature type="signal peptide" evidence="2">
    <location>
        <begin position="1"/>
        <end position="20"/>
    </location>
</feature>
<reference evidence="3 4" key="1">
    <citation type="submission" date="2015-04" db="EMBL/GenBank/DDBJ databases">
        <authorList>
            <person name="Syromyatnikov M.Y."/>
            <person name="Popov V.N."/>
        </authorList>
    </citation>
    <scope>NUCLEOTIDE SEQUENCE [LARGE SCALE GENOMIC DNA]</scope>
</reference>
<name>A0A1J1HV45_9DIPT</name>
<dbReference type="STRING" id="568069.A0A1J1HV45"/>
<gene>
    <name evidence="3" type="primary">putative AGAP010349-PA</name>
    <name evidence="3" type="ORF">CLUMA_CG005496</name>
</gene>
<dbReference type="Proteomes" id="UP000183832">
    <property type="component" value="Unassembled WGS sequence"/>
</dbReference>
<feature type="chain" id="PRO_5012610904" evidence="2">
    <location>
        <begin position="21"/>
        <end position="553"/>
    </location>
</feature>
<evidence type="ECO:0000313" key="4">
    <source>
        <dbReference type="Proteomes" id="UP000183832"/>
    </source>
</evidence>
<feature type="compositionally biased region" description="Polar residues" evidence="1">
    <location>
        <begin position="278"/>
        <end position="287"/>
    </location>
</feature>
<dbReference type="PANTHER" id="PTHR48174:SF5">
    <property type="entry name" value="VACUOLAR PROTEIN SORTING-ASSOCIATED PROTEIN 62"/>
    <property type="match status" value="1"/>
</dbReference>
<evidence type="ECO:0000256" key="2">
    <source>
        <dbReference type="SAM" id="SignalP"/>
    </source>
</evidence>
<dbReference type="OrthoDB" id="188042at2759"/>
<dbReference type="AlphaFoldDB" id="A0A1J1HV45"/>
<keyword evidence="2" id="KW-0732">Signal</keyword>
<dbReference type="EMBL" id="CVRI01000021">
    <property type="protein sequence ID" value="CRK91875.1"/>
    <property type="molecule type" value="Genomic_DNA"/>
</dbReference>
<dbReference type="PANTHER" id="PTHR48174">
    <property type="entry name" value="DUF946 FAMILY PROTEIN"/>
    <property type="match status" value="1"/>
</dbReference>
<organism evidence="3 4">
    <name type="scientific">Clunio marinus</name>
    <dbReference type="NCBI Taxonomy" id="568069"/>
    <lineage>
        <taxon>Eukaryota</taxon>
        <taxon>Metazoa</taxon>
        <taxon>Ecdysozoa</taxon>
        <taxon>Arthropoda</taxon>
        <taxon>Hexapoda</taxon>
        <taxon>Insecta</taxon>
        <taxon>Pterygota</taxon>
        <taxon>Neoptera</taxon>
        <taxon>Endopterygota</taxon>
        <taxon>Diptera</taxon>
        <taxon>Nematocera</taxon>
        <taxon>Chironomoidea</taxon>
        <taxon>Chironomidae</taxon>
        <taxon>Clunio</taxon>
    </lineage>
</organism>
<proteinExistence type="predicted"/>
<feature type="region of interest" description="Disordered" evidence="1">
    <location>
        <begin position="262"/>
        <end position="289"/>
    </location>
</feature>
<sequence>MCIIIKCFIIVTLAIQSISSTEIKNSKLLYSEREIVDSLAKKWSPLVWLAPNEQFLPGNVKTFLSNVHAEREKQNSKKIKDIGDNLGTYSHYYQNDGFKDLIFYDGTGMTEGGVVAVQSNRKRRNFEKDTSLEYIFELPIDDASENWFLVTNDELDNLMKNKSSFIYGESPSTVPIYAVVNMCSNSIDHLNQKNEIDTSNRFQYKKSPYIPLTKTPEIYNYGAATSFGQLPPMKALKDSNSLETKEVNTGDVEDNPTVNFIRRKRSNDKLNDTRPNESVKNSTSSSDDQWKAMKTSNVIIYTKNEQIVIPKADEMKIIHDASTASNIPHFQVTYWMFYPYSQGKTVCTLNLGPLGPIPIPLIPIFNICLGTKKEFGSHVGDWEHMSLFFKGRMEPDEMYVSAHDAGAFYTYDRLTGTFEFKSQETRKGILQQPNFPKTVITSDNHPVLFSAEGSHGLWATPGKHRFVRVPRLYDVNGFGQPWETWKNVEVIYNDTRGKRSMGGNNPNWMKYRGKWGNPKTKCHPLRRIGLHVCEQTDGPTGIPKKISHFVCPN</sequence>
<evidence type="ECO:0000256" key="1">
    <source>
        <dbReference type="SAM" id="MobiDB-lite"/>
    </source>
</evidence>
<keyword evidence="4" id="KW-1185">Reference proteome</keyword>
<feature type="compositionally biased region" description="Basic and acidic residues" evidence="1">
    <location>
        <begin position="267"/>
        <end position="277"/>
    </location>
</feature>
<accession>A0A1J1HV45</accession>
<protein>
    <submittedName>
        <fullName evidence="3">CLUMA_CG005496, isoform A</fullName>
    </submittedName>
</protein>
<evidence type="ECO:0000313" key="3">
    <source>
        <dbReference type="EMBL" id="CRK91875.1"/>
    </source>
</evidence>